<comment type="caution">
    <text evidence="3">The sequence shown here is derived from an EMBL/GenBank/DDBJ whole genome shotgun (WGS) entry which is preliminary data.</text>
</comment>
<name>A0ABU1A4F6_9FLAO</name>
<dbReference type="EMBL" id="JAVHUL010000054">
    <property type="protein sequence ID" value="MDQ7918587.1"/>
    <property type="molecule type" value="Genomic_DNA"/>
</dbReference>
<feature type="chain" id="PRO_5047021798" description="DUF4595 domain-containing protein" evidence="2">
    <location>
        <begin position="22"/>
        <end position="299"/>
    </location>
</feature>
<dbReference type="PROSITE" id="PS51257">
    <property type="entry name" value="PROKAR_LIPOPROTEIN"/>
    <property type="match status" value="1"/>
</dbReference>
<accession>A0ABU1A4F6</accession>
<feature type="compositionally biased region" description="Acidic residues" evidence="1">
    <location>
        <begin position="30"/>
        <end position="50"/>
    </location>
</feature>
<gene>
    <name evidence="3" type="ORF">RBU60_13490</name>
</gene>
<sequence length="299" mass="34779">MKTPKLLISLFIGLLFMVSCSQDDTTPTITEDDNTEDPIEEEGDDEEEIPTEPNSLKSFTVDKNGDLYSFYFHYDNNKIDKLAYVNKLDEITYYSFDYNNTERIQETTKYTANPNNTSVDFSNSNNFSNAESSLTHSYHTNNKLQEIAGFGYAYTNGLVDQIMSTTMFPTTNIFYDANNKIEKTETYLDNHDTGSPRYFEFDNQTNPFYKLFDEFGFVVDRNLSIPDSGFITSDINRILKDLYCISPYNIDQKRDENNYPSYNVEYTYNDDDYPLEGVFTGEIEGQQEIILYTISYDYY</sequence>
<feature type="region of interest" description="Disordered" evidence="1">
    <location>
        <begin position="25"/>
        <end position="54"/>
    </location>
</feature>
<evidence type="ECO:0000313" key="3">
    <source>
        <dbReference type="EMBL" id="MDQ7918587.1"/>
    </source>
</evidence>
<evidence type="ECO:0008006" key="5">
    <source>
        <dbReference type="Google" id="ProtNLM"/>
    </source>
</evidence>
<evidence type="ECO:0000256" key="1">
    <source>
        <dbReference type="SAM" id="MobiDB-lite"/>
    </source>
</evidence>
<protein>
    <recommendedName>
        <fullName evidence="5">DUF4595 domain-containing protein</fullName>
    </recommendedName>
</protein>
<keyword evidence="4" id="KW-1185">Reference proteome</keyword>
<dbReference type="RefSeq" id="WP_308865585.1">
    <property type="nucleotide sequence ID" value="NZ_JAVHUL010000054.1"/>
</dbReference>
<proteinExistence type="predicted"/>
<feature type="signal peptide" evidence="2">
    <location>
        <begin position="1"/>
        <end position="21"/>
    </location>
</feature>
<keyword evidence="2" id="KW-0732">Signal</keyword>
<evidence type="ECO:0000313" key="4">
    <source>
        <dbReference type="Proteomes" id="UP001230915"/>
    </source>
</evidence>
<reference evidence="3 4" key="1">
    <citation type="submission" date="2023-08" db="EMBL/GenBank/DDBJ databases">
        <title>Mesonia sp. MT50, isolated from deep-sea sediment of the Mariana Trench.</title>
        <authorList>
            <person name="Fu H."/>
        </authorList>
    </citation>
    <scope>NUCLEOTIDE SEQUENCE [LARGE SCALE GENOMIC DNA]</scope>
    <source>
        <strain evidence="3 4">MT50</strain>
    </source>
</reference>
<dbReference type="Proteomes" id="UP001230915">
    <property type="component" value="Unassembled WGS sequence"/>
</dbReference>
<organism evidence="3 4">
    <name type="scientific">Mesonia profundi</name>
    <dbReference type="NCBI Taxonomy" id="3070998"/>
    <lineage>
        <taxon>Bacteria</taxon>
        <taxon>Pseudomonadati</taxon>
        <taxon>Bacteroidota</taxon>
        <taxon>Flavobacteriia</taxon>
        <taxon>Flavobacteriales</taxon>
        <taxon>Flavobacteriaceae</taxon>
        <taxon>Mesonia</taxon>
    </lineage>
</organism>
<evidence type="ECO:0000256" key="2">
    <source>
        <dbReference type="SAM" id="SignalP"/>
    </source>
</evidence>